<evidence type="ECO:0000259" key="3">
    <source>
        <dbReference type="Pfam" id="PF26109"/>
    </source>
</evidence>
<dbReference type="Pfam" id="PF26107">
    <property type="entry name" value="BrxR_CTD"/>
    <property type="match status" value="1"/>
</dbReference>
<dbReference type="Proteomes" id="UP000032564">
    <property type="component" value="Unassembled WGS sequence"/>
</dbReference>
<gene>
    <name evidence="4" type="ORF">RP75_05910</name>
</gene>
<evidence type="ECO:0000259" key="2">
    <source>
        <dbReference type="Pfam" id="PF26107"/>
    </source>
</evidence>
<dbReference type="Pfam" id="PF13280">
    <property type="entry name" value="WYL"/>
    <property type="match status" value="1"/>
</dbReference>
<keyword evidence="5" id="KW-1185">Reference proteome</keyword>
<protein>
    <submittedName>
        <fullName evidence="4">Transcriptional regulator</fullName>
    </submittedName>
</protein>
<evidence type="ECO:0000313" key="5">
    <source>
        <dbReference type="Proteomes" id="UP000032564"/>
    </source>
</evidence>
<dbReference type="InterPro" id="IPR059019">
    <property type="entry name" value="WHD_CapW"/>
</dbReference>
<accession>A0ABR5DCC2</accession>
<feature type="domain" description="WYL" evidence="1">
    <location>
        <begin position="128"/>
        <end position="194"/>
    </location>
</feature>
<dbReference type="InterPro" id="IPR051534">
    <property type="entry name" value="CBASS_pafABC_assoc_protein"/>
</dbReference>
<comment type="caution">
    <text evidence="4">The sequence shown here is derived from an EMBL/GenBank/DDBJ whole genome shotgun (WGS) entry which is preliminary data.</text>
</comment>
<dbReference type="RefSeq" id="WP_045016191.1">
    <property type="nucleotide sequence ID" value="NZ_CP166104.1"/>
</dbReference>
<evidence type="ECO:0000313" key="4">
    <source>
        <dbReference type="EMBL" id="KJF74629.1"/>
    </source>
</evidence>
<organism evidence="4 5">
    <name type="scientific">Agrobacterium arsenijevicii</name>
    <dbReference type="NCBI Taxonomy" id="1585697"/>
    <lineage>
        <taxon>Bacteria</taxon>
        <taxon>Pseudomonadati</taxon>
        <taxon>Pseudomonadota</taxon>
        <taxon>Alphaproteobacteria</taxon>
        <taxon>Hyphomicrobiales</taxon>
        <taxon>Rhizobiaceae</taxon>
        <taxon>Rhizobium/Agrobacterium group</taxon>
        <taxon>Agrobacterium</taxon>
    </lineage>
</organism>
<dbReference type="PROSITE" id="PS52050">
    <property type="entry name" value="WYL"/>
    <property type="match status" value="1"/>
</dbReference>
<dbReference type="PANTHER" id="PTHR34580">
    <property type="match status" value="1"/>
</dbReference>
<dbReference type="InterPro" id="IPR026881">
    <property type="entry name" value="WYL_dom"/>
</dbReference>
<proteinExistence type="predicted"/>
<evidence type="ECO:0000259" key="1">
    <source>
        <dbReference type="Pfam" id="PF13280"/>
    </source>
</evidence>
<dbReference type="PIRSF" id="PIRSF015558">
    <property type="entry name" value="Txn_reg_DeoR_prd"/>
    <property type="match status" value="1"/>
</dbReference>
<dbReference type="PANTHER" id="PTHR34580:SF3">
    <property type="entry name" value="PROTEIN PAFB"/>
    <property type="match status" value="1"/>
</dbReference>
<sequence length="303" mass="35199">MENSDNLVQKWPLRKRLEFIDFRLFWTGRVNRGDIGDTFDISVQQASSDIGHYDRIAPGNMVYDRAQKTYLRTKEYRPALIERSSERFLLQLVAIDRGWMTKDETWFDELPPLDVTTLKRRATSSLILLQVLNAIRDRTQIKIAYNSLTETVDAARTIAPHALFFNSGRWYTRAYSADHRNFRDYNLNRINKVEEVEGIPPSNDLDYEWAHTIDLVISPNPELPAIQQKGVAAEFDMVDDRLLLPVRLSMAFYVMSEHNLDVEPGKLAPVKQQLVLLNRTDVDQARQSFRQLSEQAIQRSVKK</sequence>
<name>A0ABR5DCC2_9HYPH</name>
<feature type="domain" description="DNA-binding transcriptional repressor CapW winged helix-turn-helix" evidence="3">
    <location>
        <begin position="14"/>
        <end position="92"/>
    </location>
</feature>
<dbReference type="Pfam" id="PF26109">
    <property type="entry name" value="WHD_BrxR"/>
    <property type="match status" value="1"/>
</dbReference>
<feature type="domain" description="DNA-binding transcriptional repressor CapW C-terminal dimerisation" evidence="2">
    <location>
        <begin position="213"/>
        <end position="281"/>
    </location>
</feature>
<dbReference type="EMBL" id="JWIT01000003">
    <property type="protein sequence ID" value="KJF74629.1"/>
    <property type="molecule type" value="Genomic_DNA"/>
</dbReference>
<dbReference type="InterPro" id="IPR016634">
    <property type="entry name" value="CapW-like"/>
</dbReference>
<reference evidence="4 5" key="1">
    <citation type="submission" date="2014-12" db="EMBL/GenBank/DDBJ databases">
        <authorList>
            <person name="Kuzmanovic N."/>
            <person name="Pulawska J."/>
            <person name="Obradovic A."/>
        </authorList>
    </citation>
    <scope>NUCLEOTIDE SEQUENCE [LARGE SCALE GENOMIC DNA]</scope>
    <source>
        <strain evidence="4 5">KFB 330</strain>
    </source>
</reference>
<dbReference type="InterPro" id="IPR059020">
    <property type="entry name" value="CapW_CTD"/>
</dbReference>